<dbReference type="SUPFAM" id="SSF53098">
    <property type="entry name" value="Ribonuclease H-like"/>
    <property type="match status" value="1"/>
</dbReference>
<accession>A0A9D6Z5D8</accession>
<dbReference type="AlphaFoldDB" id="A0A9D6Z5D8"/>
<comment type="caution">
    <text evidence="2">The sequence shown here is derived from an EMBL/GenBank/DDBJ whole genome shotgun (WGS) entry which is preliminary data.</text>
</comment>
<feature type="domain" description="Transposase IS701-like DDE" evidence="1">
    <location>
        <begin position="20"/>
        <end position="231"/>
    </location>
</feature>
<proteinExistence type="predicted"/>
<protein>
    <submittedName>
        <fullName evidence="2">IS701 family transposase</fullName>
    </submittedName>
</protein>
<dbReference type="PANTHER" id="PTHR33627">
    <property type="entry name" value="TRANSPOSASE"/>
    <property type="match status" value="1"/>
</dbReference>
<dbReference type="InterPro" id="IPR012337">
    <property type="entry name" value="RNaseH-like_sf"/>
</dbReference>
<sequence length="456" mass="53062">MRAEELMKLKPELDVFLGRFEDCIPYRPSREHLLTYVSGQLGPLERKSVEPIALDASVPPRTLQEFLSFHRWREDSVATRIREIVKSEHSGRGTIGVIDESGFPKKGKKTPGVQRQYCGQTGKTDNCIVTVDLGYVVGDFHCLVDCDLYVPKSWINDEERRKEARIPEELEFRTKWQIALDLVGRSLADGVPLEWITADELYGRTKDFRSGIADMGLKYAVEIPCSLMGWTRRLARKDEVARRVDELWHRGGPSWDLFRVKDTEKGPEVWTCRVSRFIPQEDDAKGEECWLIVAQNVLSGEVKYFLSNAPEATKPEVILKVVFSRWHIERIFEDGKGEVGMGHFEVRNYLSLKRHMIITMLSFLFLARSTEKLKEKKILFSFCQVKKAVDIQLDPSSVSKEEVKRRLDRFLDKVDYWKERDEKSRKSFKKKRLRELHEKGIYLKRCRKCQEANLAL</sequence>
<gene>
    <name evidence="2" type="ORF">HY912_20430</name>
</gene>
<dbReference type="Proteomes" id="UP000807825">
    <property type="component" value="Unassembled WGS sequence"/>
</dbReference>
<dbReference type="Pfam" id="PF13546">
    <property type="entry name" value="DDE_5"/>
    <property type="match status" value="1"/>
</dbReference>
<evidence type="ECO:0000313" key="3">
    <source>
        <dbReference type="Proteomes" id="UP000807825"/>
    </source>
</evidence>
<dbReference type="NCBIfam" id="NF033540">
    <property type="entry name" value="transpos_IS701"/>
    <property type="match status" value="1"/>
</dbReference>
<dbReference type="EMBL" id="JACRDE010000533">
    <property type="protein sequence ID" value="MBI5251865.1"/>
    <property type="molecule type" value="Genomic_DNA"/>
</dbReference>
<evidence type="ECO:0000259" key="1">
    <source>
        <dbReference type="Pfam" id="PF13546"/>
    </source>
</evidence>
<evidence type="ECO:0000313" key="2">
    <source>
        <dbReference type="EMBL" id="MBI5251865.1"/>
    </source>
</evidence>
<reference evidence="2" key="1">
    <citation type="submission" date="2020-07" db="EMBL/GenBank/DDBJ databases">
        <title>Huge and variable diversity of episymbiotic CPR bacteria and DPANN archaea in groundwater ecosystems.</title>
        <authorList>
            <person name="He C.Y."/>
            <person name="Keren R."/>
            <person name="Whittaker M."/>
            <person name="Farag I.F."/>
            <person name="Doudna J."/>
            <person name="Cate J.H.D."/>
            <person name="Banfield J.F."/>
        </authorList>
    </citation>
    <scope>NUCLEOTIDE SEQUENCE</scope>
    <source>
        <strain evidence="2">NC_groundwater_1664_Pr3_B-0.1um_52_9</strain>
    </source>
</reference>
<dbReference type="PANTHER" id="PTHR33627:SF1">
    <property type="entry name" value="TRANSPOSASE"/>
    <property type="match status" value="1"/>
</dbReference>
<name>A0A9D6Z5D8_9BACT</name>
<dbReference type="InterPro" id="IPR039365">
    <property type="entry name" value="IS701-like"/>
</dbReference>
<dbReference type="InterPro" id="IPR038721">
    <property type="entry name" value="IS701-like_DDE_dom"/>
</dbReference>
<organism evidence="2 3">
    <name type="scientific">Desulfomonile tiedjei</name>
    <dbReference type="NCBI Taxonomy" id="2358"/>
    <lineage>
        <taxon>Bacteria</taxon>
        <taxon>Pseudomonadati</taxon>
        <taxon>Thermodesulfobacteriota</taxon>
        <taxon>Desulfomonilia</taxon>
        <taxon>Desulfomonilales</taxon>
        <taxon>Desulfomonilaceae</taxon>
        <taxon>Desulfomonile</taxon>
    </lineage>
</organism>